<reference evidence="8" key="1">
    <citation type="submission" date="2022-07" db="EMBL/GenBank/DDBJ databases">
        <title>Fungi with potential for degradation of polypropylene.</title>
        <authorList>
            <person name="Gostincar C."/>
        </authorList>
    </citation>
    <scope>NUCLEOTIDE SEQUENCE</scope>
    <source>
        <strain evidence="8">EXF-13308</strain>
    </source>
</reference>
<dbReference type="InterPro" id="IPR011701">
    <property type="entry name" value="MFS"/>
</dbReference>
<evidence type="ECO:0000256" key="6">
    <source>
        <dbReference type="SAM" id="SignalP"/>
    </source>
</evidence>
<keyword evidence="2 5" id="KW-0812">Transmembrane</keyword>
<keyword evidence="4 5" id="KW-0472">Membrane</keyword>
<organism evidence="8 9">
    <name type="scientific">Pleurostoma richardsiae</name>
    <dbReference type="NCBI Taxonomy" id="41990"/>
    <lineage>
        <taxon>Eukaryota</taxon>
        <taxon>Fungi</taxon>
        <taxon>Dikarya</taxon>
        <taxon>Ascomycota</taxon>
        <taxon>Pezizomycotina</taxon>
        <taxon>Sordariomycetes</taxon>
        <taxon>Sordariomycetidae</taxon>
        <taxon>Calosphaeriales</taxon>
        <taxon>Pleurostomataceae</taxon>
        <taxon>Pleurostoma</taxon>
    </lineage>
</organism>
<comment type="caution">
    <text evidence="8">The sequence shown here is derived from an EMBL/GenBank/DDBJ whole genome shotgun (WGS) entry which is preliminary data.</text>
</comment>
<feature type="transmembrane region" description="Helical" evidence="5">
    <location>
        <begin position="195"/>
        <end position="221"/>
    </location>
</feature>
<dbReference type="GO" id="GO:0022857">
    <property type="term" value="F:transmembrane transporter activity"/>
    <property type="evidence" value="ECO:0007669"/>
    <property type="project" value="InterPro"/>
</dbReference>
<evidence type="ECO:0000256" key="1">
    <source>
        <dbReference type="ARBA" id="ARBA00004141"/>
    </source>
</evidence>
<evidence type="ECO:0000313" key="9">
    <source>
        <dbReference type="Proteomes" id="UP001174694"/>
    </source>
</evidence>
<dbReference type="PANTHER" id="PTHR23502">
    <property type="entry name" value="MAJOR FACILITATOR SUPERFAMILY"/>
    <property type="match status" value="1"/>
</dbReference>
<evidence type="ECO:0000259" key="7">
    <source>
        <dbReference type="PROSITE" id="PS50850"/>
    </source>
</evidence>
<keyword evidence="3 5" id="KW-1133">Transmembrane helix</keyword>
<feature type="chain" id="PRO_5041315776" evidence="6">
    <location>
        <begin position="19"/>
        <end position="415"/>
    </location>
</feature>
<feature type="transmembrane region" description="Helical" evidence="5">
    <location>
        <begin position="233"/>
        <end position="255"/>
    </location>
</feature>
<dbReference type="EMBL" id="JANBVO010000057">
    <property type="protein sequence ID" value="KAJ9132449.1"/>
    <property type="molecule type" value="Genomic_DNA"/>
</dbReference>
<dbReference type="GO" id="GO:0005886">
    <property type="term" value="C:plasma membrane"/>
    <property type="evidence" value="ECO:0007669"/>
    <property type="project" value="TreeGrafter"/>
</dbReference>
<name>A0AA38RK00_9PEZI</name>
<dbReference type="InterPro" id="IPR036259">
    <property type="entry name" value="MFS_trans_sf"/>
</dbReference>
<proteinExistence type="predicted"/>
<keyword evidence="6" id="KW-0732">Signal</keyword>
<evidence type="ECO:0000256" key="2">
    <source>
        <dbReference type="ARBA" id="ARBA00022692"/>
    </source>
</evidence>
<feature type="transmembrane region" description="Helical" evidence="5">
    <location>
        <begin position="338"/>
        <end position="356"/>
    </location>
</feature>
<accession>A0AA38RK00</accession>
<feature type="transmembrane region" description="Helical" evidence="5">
    <location>
        <begin position="368"/>
        <end position="390"/>
    </location>
</feature>
<feature type="signal peptide" evidence="6">
    <location>
        <begin position="1"/>
        <end position="18"/>
    </location>
</feature>
<keyword evidence="9" id="KW-1185">Reference proteome</keyword>
<comment type="subcellular location">
    <subcellularLocation>
        <location evidence="1">Membrane</location>
        <topology evidence="1">Multi-pass membrane protein</topology>
    </subcellularLocation>
</comment>
<dbReference type="Gene3D" id="1.20.1250.20">
    <property type="entry name" value="MFS general substrate transporter like domains"/>
    <property type="match status" value="1"/>
</dbReference>
<feature type="transmembrane region" description="Helical" evidence="5">
    <location>
        <begin position="302"/>
        <end position="326"/>
    </location>
</feature>
<evidence type="ECO:0000256" key="5">
    <source>
        <dbReference type="SAM" id="Phobius"/>
    </source>
</evidence>
<gene>
    <name evidence="8" type="ORF">NKR23_g11233</name>
</gene>
<feature type="transmembrane region" description="Helical" evidence="5">
    <location>
        <begin position="89"/>
        <end position="109"/>
    </location>
</feature>
<dbReference type="PANTHER" id="PTHR23502:SF29">
    <property type="entry name" value="TRANSPORTER, PUTATIVE (AFU_ORTHOLOGUE AFUA_6G06680)-RELATED"/>
    <property type="match status" value="1"/>
</dbReference>
<dbReference type="AlphaFoldDB" id="A0AA38RK00"/>
<dbReference type="InterPro" id="IPR020846">
    <property type="entry name" value="MFS_dom"/>
</dbReference>
<feature type="transmembrane region" description="Helical" evidence="5">
    <location>
        <begin position="65"/>
        <end position="83"/>
    </location>
</feature>
<evidence type="ECO:0000256" key="3">
    <source>
        <dbReference type="ARBA" id="ARBA00022989"/>
    </source>
</evidence>
<dbReference type="Proteomes" id="UP001174694">
    <property type="component" value="Unassembled WGS sequence"/>
</dbReference>
<protein>
    <submittedName>
        <fullName evidence="8">MFS general substrate transporter</fullName>
    </submittedName>
</protein>
<evidence type="ECO:0000313" key="8">
    <source>
        <dbReference type="EMBL" id="KAJ9132449.1"/>
    </source>
</evidence>
<dbReference type="Pfam" id="PF07690">
    <property type="entry name" value="MFS_1"/>
    <property type="match status" value="1"/>
</dbReference>
<dbReference type="SUPFAM" id="SSF103473">
    <property type="entry name" value="MFS general substrate transporter"/>
    <property type="match status" value="1"/>
</dbReference>
<feature type="domain" description="Major facilitator superfamily (MFS) profile" evidence="7">
    <location>
        <begin position="1"/>
        <end position="415"/>
    </location>
</feature>
<feature type="transmembrane region" description="Helical" evidence="5">
    <location>
        <begin position="276"/>
        <end position="296"/>
    </location>
</feature>
<dbReference type="PROSITE" id="PS50850">
    <property type="entry name" value="MFS"/>
    <property type="match status" value="1"/>
</dbReference>
<evidence type="ECO:0000256" key="4">
    <source>
        <dbReference type="ARBA" id="ARBA00023136"/>
    </source>
</evidence>
<sequence length="415" mass="45566">MFLLASLLCLLGTIICSAAETYHTLLAGRILEGAGFAAYESLSFTTVGDLFYVHERGLWTSVISFTLTAVSNLSSVIAGPITFELGWHYLFYILTASVGFQLLLAFLFVPETSYLRDPRFNQHLVVDAPSEAGTDNGSKEADVSNIENVDPEPVGASPPAKKTFWQELAVFTGSYSEESLLPLIFAPVLCWSNIYAFWTIIVTGTVTSFYVAISYIIAQLFSPPPYLLSTAEIGYMSLGPFVGGAVGTILLALWMDPISIWMAKRNQGVYEPEFRLVLVIFGLLCPAGLFGFGAVAQAKGNVYLVAFMWGLALAGIAFVVGPCSAYAIDAFRGMSNEIFVSNVMFKNFLFYGYSYFMNSWVADAGAAGPFYIFGGISAGLVATTIIAYMFGKRYRGYWNRNNLMEKMNIRTHPEW</sequence>